<reference evidence="3" key="1">
    <citation type="submission" date="2015-01" db="EMBL/GenBank/DDBJ databases">
        <title>Flavisolibacter sp./LCS9/ whole genome sequencing.</title>
        <authorList>
            <person name="Kim M.K."/>
            <person name="Srinivasan S."/>
            <person name="Lee J.-J."/>
        </authorList>
    </citation>
    <scope>NUCLEOTIDE SEQUENCE [LARGE SCALE GENOMIC DNA]</scope>
    <source>
        <strain evidence="3">LCS9</strain>
    </source>
</reference>
<sequence>MKDLPIKNVVLVHGAFADGSGWESVYHILTKQGYTVRAVANPNTSFDADVEATIQVLAQLSGPVILVGHSYGGAVITEAGNAPNVAGLVYIAAFVPEANETFLSLFQSWPPAPNSGFLPPDENGLCWYDRAKFHSGFCADLPADKAAFMADSHPPLAGSVFGNSVSQAAWRNKPSWFVLATEDQTIPPEAQRSMAQRAKAEITELKASHVVFMSQPQAVVQVIEAAAEGALNRQQVLQQEAASDSGSVS</sequence>
<dbReference type="Gene3D" id="3.40.50.1820">
    <property type="entry name" value="alpha/beta hydrolase"/>
    <property type="match status" value="1"/>
</dbReference>
<dbReference type="InterPro" id="IPR052897">
    <property type="entry name" value="Sec-Metab_Biosynth_Hydrolase"/>
</dbReference>
<dbReference type="OrthoDB" id="9112061at2"/>
<organism evidence="2 3">
    <name type="scientific">Flavisolibacter tropicus</name>
    <dbReference type="NCBI Taxonomy" id="1492898"/>
    <lineage>
        <taxon>Bacteria</taxon>
        <taxon>Pseudomonadati</taxon>
        <taxon>Bacteroidota</taxon>
        <taxon>Chitinophagia</taxon>
        <taxon>Chitinophagales</taxon>
        <taxon>Chitinophagaceae</taxon>
        <taxon>Flavisolibacter</taxon>
    </lineage>
</organism>
<dbReference type="PATRIC" id="fig|1492898.3.peg.2170"/>
<dbReference type="InterPro" id="IPR000073">
    <property type="entry name" value="AB_hydrolase_1"/>
</dbReference>
<accession>A0A172TVJ2</accession>
<keyword evidence="3" id="KW-1185">Reference proteome</keyword>
<dbReference type="PANTHER" id="PTHR37017">
    <property type="entry name" value="AB HYDROLASE-1 DOMAIN-CONTAINING PROTEIN-RELATED"/>
    <property type="match status" value="1"/>
</dbReference>
<dbReference type="SUPFAM" id="SSF53474">
    <property type="entry name" value="alpha/beta-Hydrolases"/>
    <property type="match status" value="1"/>
</dbReference>
<gene>
    <name evidence="2" type="ORF">SY85_10100</name>
</gene>
<dbReference type="InterPro" id="IPR029058">
    <property type="entry name" value="AB_hydrolase_fold"/>
</dbReference>
<dbReference type="Proteomes" id="UP000077177">
    <property type="component" value="Chromosome"/>
</dbReference>
<dbReference type="EMBL" id="CP011390">
    <property type="protein sequence ID" value="ANE50803.1"/>
    <property type="molecule type" value="Genomic_DNA"/>
</dbReference>
<evidence type="ECO:0000313" key="3">
    <source>
        <dbReference type="Proteomes" id="UP000077177"/>
    </source>
</evidence>
<dbReference type="STRING" id="1492898.SY85_10100"/>
<dbReference type="KEGG" id="fla:SY85_10100"/>
<dbReference type="RefSeq" id="WP_066404143.1">
    <property type="nucleotide sequence ID" value="NZ_CP011390.1"/>
</dbReference>
<feature type="domain" description="AB hydrolase-1" evidence="1">
    <location>
        <begin position="9"/>
        <end position="221"/>
    </location>
</feature>
<protein>
    <submittedName>
        <fullName evidence="2">Hydrolase</fullName>
    </submittedName>
</protein>
<dbReference type="GO" id="GO:0016787">
    <property type="term" value="F:hydrolase activity"/>
    <property type="evidence" value="ECO:0007669"/>
    <property type="project" value="UniProtKB-KW"/>
</dbReference>
<keyword evidence="2" id="KW-0378">Hydrolase</keyword>
<name>A0A172TVJ2_9BACT</name>
<evidence type="ECO:0000313" key="2">
    <source>
        <dbReference type="EMBL" id="ANE50803.1"/>
    </source>
</evidence>
<evidence type="ECO:0000259" key="1">
    <source>
        <dbReference type="Pfam" id="PF12697"/>
    </source>
</evidence>
<dbReference type="AlphaFoldDB" id="A0A172TVJ2"/>
<dbReference type="Pfam" id="PF12697">
    <property type="entry name" value="Abhydrolase_6"/>
    <property type="match status" value="1"/>
</dbReference>
<proteinExistence type="predicted"/>
<reference evidence="2 3" key="2">
    <citation type="journal article" date="2016" name="Int. J. Syst. Evol. Microbiol.">
        <title>Flavisolibacter tropicus sp. nov., isolated from tropical soil.</title>
        <authorList>
            <person name="Lee J.J."/>
            <person name="Kang M.S."/>
            <person name="Kim G.S."/>
            <person name="Lee C.S."/>
            <person name="Lim S."/>
            <person name="Lee J."/>
            <person name="Roh S.H."/>
            <person name="Kang H."/>
            <person name="Ha J.M."/>
            <person name="Bae S."/>
            <person name="Jung H.Y."/>
            <person name="Kim M.K."/>
        </authorList>
    </citation>
    <scope>NUCLEOTIDE SEQUENCE [LARGE SCALE GENOMIC DNA]</scope>
    <source>
        <strain evidence="2 3">LCS9</strain>
    </source>
</reference>
<dbReference type="PANTHER" id="PTHR37017:SF11">
    <property type="entry name" value="ESTERASE_LIPASE_THIOESTERASE DOMAIN-CONTAINING PROTEIN"/>
    <property type="match status" value="1"/>
</dbReference>